<dbReference type="SUPFAM" id="SSF53448">
    <property type="entry name" value="Nucleotide-diphospho-sugar transferases"/>
    <property type="match status" value="2"/>
</dbReference>
<feature type="domain" description="Glycosyltransferase 2-like" evidence="1">
    <location>
        <begin position="406"/>
        <end position="518"/>
    </location>
</feature>
<dbReference type="PANTHER" id="PTHR43685">
    <property type="entry name" value="GLYCOSYLTRANSFERASE"/>
    <property type="match status" value="1"/>
</dbReference>
<dbReference type="Gene3D" id="3.90.550.10">
    <property type="entry name" value="Spore Coat Polysaccharide Biosynthesis Protein SpsA, Chain A"/>
    <property type="match status" value="2"/>
</dbReference>
<dbReference type="InterPro" id="IPR029044">
    <property type="entry name" value="Nucleotide-diphossugar_trans"/>
</dbReference>
<accession>A0A7I9UZE4</accession>
<dbReference type="AlphaFoldDB" id="A0A7I9UZE4"/>
<evidence type="ECO:0000313" key="2">
    <source>
        <dbReference type="EMBL" id="GED98557.1"/>
    </source>
</evidence>
<dbReference type="InterPro" id="IPR050834">
    <property type="entry name" value="Glycosyltransf_2"/>
</dbReference>
<dbReference type="OrthoDB" id="153025at2"/>
<feature type="domain" description="Glycosyltransferase 2-like" evidence="1">
    <location>
        <begin position="6"/>
        <end position="167"/>
    </location>
</feature>
<comment type="caution">
    <text evidence="2">The sequence shown here is derived from an EMBL/GenBank/DDBJ whole genome shotgun (WGS) entry which is preliminary data.</text>
</comment>
<dbReference type="Proteomes" id="UP000444980">
    <property type="component" value="Unassembled WGS sequence"/>
</dbReference>
<sequence>MAIPISTVICCHDSRRWEAIQRCLAAVTAQRREGDEVIVVVDRNPDLYARLKSASGGVRVVLGGDTGGLSAARNTGLQNAASTIVAFVDDDAVPAGGWLDAIAKSFADPQVMMVGGEIFPQWPGGSRPTWLPLPFDWVVGCDYQGMPPVGAPVRNPIGANMAVRRDLAIAAGGFHTGLGRAGENAAGAEETDLAIRMRQIWPAKEIMRIGGASVRHSISPLRCSRRYFIRRCIAEGRSKAMLGHRGGYRDSLSAERRYLRSALPRAVAADVVGLRRGDLNGLQRAIATIIGTGAAGLGWLTGLVSRPRGTDGAWGIGAEPTCVVDVDGSSGVPVRPIPELGHRAVDAVHLRVRLDGRQIASIRVPIGPAIPASTQIRTAVDGAVAGVGRRAYPTWPAVDQTVTAALCTLGRSPRLAATVQAILAEQTLVPAEVVVIDNDPRSGATRAALTAVADNPRLRIVEEPRRGLSCARNTALAAARGDIVVFTDDDAEPEPDWLERLAAVFAADTDGDVTCVTGAVIPAELGRAIFRWFERAARFDRGLDPMVWHPGVSRSLDWLRRWEPTAKEGARGLAYPIAGSEFGSGNNMAFRRARIIELGGFDELLGAGTSTRGGEDLDAFRRVNLAGDAIVYQPAAIVRHHHRDNRAALRRQLYGYGTGMSASVCRHLVRGPNEAVGVAQALPGGLRLLFDPRSPKNAAKREGYPLALGVVEIVGYAAGPAHLTLSALRRATRQRAATTRHIGSERELPVSMDVQVAASVAEAGNAGSAVR</sequence>
<dbReference type="Pfam" id="PF00535">
    <property type="entry name" value="Glycos_transf_2"/>
    <property type="match status" value="2"/>
</dbReference>
<dbReference type="InterPro" id="IPR001173">
    <property type="entry name" value="Glyco_trans_2-like"/>
</dbReference>
<evidence type="ECO:0000313" key="3">
    <source>
        <dbReference type="Proteomes" id="UP000444980"/>
    </source>
</evidence>
<organism evidence="2 3">
    <name type="scientific">Gordonia crocea</name>
    <dbReference type="NCBI Taxonomy" id="589162"/>
    <lineage>
        <taxon>Bacteria</taxon>
        <taxon>Bacillati</taxon>
        <taxon>Actinomycetota</taxon>
        <taxon>Actinomycetes</taxon>
        <taxon>Mycobacteriales</taxon>
        <taxon>Gordoniaceae</taxon>
        <taxon>Gordonia</taxon>
    </lineage>
</organism>
<dbReference type="PANTHER" id="PTHR43685:SF2">
    <property type="entry name" value="GLYCOSYLTRANSFERASE 2-LIKE DOMAIN-CONTAINING PROTEIN"/>
    <property type="match status" value="1"/>
</dbReference>
<keyword evidence="3" id="KW-1185">Reference proteome</keyword>
<proteinExistence type="predicted"/>
<reference evidence="3" key="1">
    <citation type="submission" date="2019-06" db="EMBL/GenBank/DDBJ databases">
        <title>Gordonia isolated from sludge of a wastewater treatment plant.</title>
        <authorList>
            <person name="Tamura T."/>
            <person name="Aoyama K."/>
            <person name="Kang Y."/>
            <person name="Saito S."/>
            <person name="Akiyama N."/>
            <person name="Yazawa K."/>
            <person name="Gonoi T."/>
            <person name="Mikami Y."/>
        </authorList>
    </citation>
    <scope>NUCLEOTIDE SEQUENCE [LARGE SCALE GENOMIC DNA]</scope>
    <source>
        <strain evidence="3">NBRC 107697</strain>
    </source>
</reference>
<name>A0A7I9UZE4_9ACTN</name>
<gene>
    <name evidence="2" type="ORF">nbrc107697_25960</name>
</gene>
<evidence type="ECO:0000259" key="1">
    <source>
        <dbReference type="Pfam" id="PF00535"/>
    </source>
</evidence>
<dbReference type="EMBL" id="BJOU01000002">
    <property type="protein sequence ID" value="GED98557.1"/>
    <property type="molecule type" value="Genomic_DNA"/>
</dbReference>
<dbReference type="CDD" id="cd00761">
    <property type="entry name" value="Glyco_tranf_GTA_type"/>
    <property type="match status" value="2"/>
</dbReference>
<protein>
    <recommendedName>
        <fullName evidence="1">Glycosyltransferase 2-like domain-containing protein</fullName>
    </recommendedName>
</protein>